<organism evidence="7 8">
    <name type="scientific">Crassostrea virginica</name>
    <name type="common">Eastern oyster</name>
    <dbReference type="NCBI Taxonomy" id="6565"/>
    <lineage>
        <taxon>Eukaryota</taxon>
        <taxon>Metazoa</taxon>
        <taxon>Spiralia</taxon>
        <taxon>Lophotrochozoa</taxon>
        <taxon>Mollusca</taxon>
        <taxon>Bivalvia</taxon>
        <taxon>Autobranchia</taxon>
        <taxon>Pteriomorphia</taxon>
        <taxon>Ostreida</taxon>
        <taxon>Ostreoidea</taxon>
        <taxon>Ostreidae</taxon>
        <taxon>Crassostrea</taxon>
    </lineage>
</organism>
<feature type="compositionally biased region" description="Polar residues" evidence="5">
    <location>
        <begin position="1428"/>
        <end position="1437"/>
    </location>
</feature>
<feature type="compositionally biased region" description="Pro residues" evidence="5">
    <location>
        <begin position="60"/>
        <end position="73"/>
    </location>
</feature>
<dbReference type="InterPro" id="IPR011011">
    <property type="entry name" value="Znf_FYVE_PHD"/>
</dbReference>
<feature type="compositionally biased region" description="Polar residues" evidence="5">
    <location>
        <begin position="1079"/>
        <end position="1097"/>
    </location>
</feature>
<gene>
    <name evidence="8 9" type="primary">LOC111110637</name>
</gene>
<evidence type="ECO:0000313" key="7">
    <source>
        <dbReference type="Proteomes" id="UP000694844"/>
    </source>
</evidence>
<feature type="region of interest" description="Disordered" evidence="5">
    <location>
        <begin position="1400"/>
        <end position="1912"/>
    </location>
</feature>
<feature type="compositionally biased region" description="Low complexity" evidence="5">
    <location>
        <begin position="951"/>
        <end position="965"/>
    </location>
</feature>
<dbReference type="Gene3D" id="2.170.270.10">
    <property type="entry name" value="SET domain"/>
    <property type="match status" value="1"/>
</dbReference>
<feature type="compositionally biased region" description="Basic and acidic residues" evidence="5">
    <location>
        <begin position="15"/>
        <end position="25"/>
    </location>
</feature>
<feature type="compositionally biased region" description="Basic and acidic residues" evidence="5">
    <location>
        <begin position="1558"/>
        <end position="1587"/>
    </location>
</feature>
<feature type="compositionally biased region" description="Polar residues" evidence="5">
    <location>
        <begin position="1251"/>
        <end position="1264"/>
    </location>
</feature>
<evidence type="ECO:0000256" key="4">
    <source>
        <dbReference type="ARBA" id="ARBA00022853"/>
    </source>
</evidence>
<dbReference type="PANTHER" id="PTHR46462:SF3">
    <property type="entry name" value="UPSET, ISOFORM A"/>
    <property type="match status" value="1"/>
</dbReference>
<feature type="compositionally biased region" description="Basic and acidic residues" evidence="5">
    <location>
        <begin position="1012"/>
        <end position="1022"/>
    </location>
</feature>
<dbReference type="Pfam" id="PF00856">
    <property type="entry name" value="SET"/>
    <property type="match status" value="1"/>
</dbReference>
<evidence type="ECO:0000256" key="1">
    <source>
        <dbReference type="ARBA" id="ARBA00022723"/>
    </source>
</evidence>
<dbReference type="GO" id="GO:0006355">
    <property type="term" value="P:regulation of DNA-templated transcription"/>
    <property type="evidence" value="ECO:0007669"/>
    <property type="project" value="TreeGrafter"/>
</dbReference>
<feature type="compositionally biased region" description="Basic residues" evidence="5">
    <location>
        <begin position="737"/>
        <end position="753"/>
    </location>
</feature>
<reference evidence="8 9" key="1">
    <citation type="submission" date="2025-04" db="UniProtKB">
        <authorList>
            <consortium name="RefSeq"/>
        </authorList>
    </citation>
    <scope>IDENTIFICATION</scope>
    <source>
        <tissue evidence="8 9">Whole sample</tissue>
    </source>
</reference>
<dbReference type="InterPro" id="IPR019786">
    <property type="entry name" value="Zinc_finger_PHD-type_CS"/>
</dbReference>
<dbReference type="PROSITE" id="PS50280">
    <property type="entry name" value="SET"/>
    <property type="match status" value="1"/>
</dbReference>
<feature type="compositionally biased region" description="Polar residues" evidence="5">
    <location>
        <begin position="783"/>
        <end position="802"/>
    </location>
</feature>
<feature type="compositionally biased region" description="Low complexity" evidence="5">
    <location>
        <begin position="1927"/>
        <end position="1941"/>
    </location>
</feature>
<dbReference type="InterPro" id="IPR001214">
    <property type="entry name" value="SET_dom"/>
</dbReference>
<dbReference type="SMART" id="SM00249">
    <property type="entry name" value="PHD"/>
    <property type="match status" value="1"/>
</dbReference>
<feature type="compositionally biased region" description="Polar residues" evidence="5">
    <location>
        <begin position="1869"/>
        <end position="1878"/>
    </location>
</feature>
<feature type="region of interest" description="Disordered" evidence="5">
    <location>
        <begin position="520"/>
        <end position="802"/>
    </location>
</feature>
<dbReference type="RefSeq" id="XP_022302922.1">
    <property type="nucleotide sequence ID" value="XM_022447214.1"/>
</dbReference>
<feature type="compositionally biased region" description="Polar residues" evidence="5">
    <location>
        <begin position="1212"/>
        <end position="1225"/>
    </location>
</feature>
<feature type="compositionally biased region" description="Basic residues" evidence="5">
    <location>
        <begin position="223"/>
        <end position="232"/>
    </location>
</feature>
<feature type="compositionally biased region" description="Low complexity" evidence="5">
    <location>
        <begin position="972"/>
        <end position="983"/>
    </location>
</feature>
<feature type="compositionally biased region" description="Polar residues" evidence="5">
    <location>
        <begin position="1538"/>
        <end position="1557"/>
    </location>
</feature>
<dbReference type="Pfam" id="PF20826">
    <property type="entry name" value="PHD_5"/>
    <property type="match status" value="1"/>
</dbReference>
<feature type="compositionally biased region" description="Basic and acidic residues" evidence="5">
    <location>
        <begin position="618"/>
        <end position="692"/>
    </location>
</feature>
<dbReference type="InterPro" id="IPR013083">
    <property type="entry name" value="Znf_RING/FYVE/PHD"/>
</dbReference>
<dbReference type="FunFam" id="3.30.40.10:FF:000150">
    <property type="entry name" value="Inactive histone-lysine N-methyltransferase 2E"/>
    <property type="match status" value="1"/>
</dbReference>
<dbReference type="SUPFAM" id="SSF82199">
    <property type="entry name" value="SET domain"/>
    <property type="match status" value="1"/>
</dbReference>
<dbReference type="SUPFAM" id="SSF57903">
    <property type="entry name" value="FYVE/PHD zinc finger"/>
    <property type="match status" value="1"/>
</dbReference>
<feature type="compositionally biased region" description="Basic and acidic residues" evidence="5">
    <location>
        <begin position="1945"/>
        <end position="1961"/>
    </location>
</feature>
<feature type="compositionally biased region" description="Basic and acidic residues" evidence="5">
    <location>
        <begin position="1408"/>
        <end position="1424"/>
    </location>
</feature>
<feature type="region of interest" description="Disordered" evidence="5">
    <location>
        <begin position="189"/>
        <end position="287"/>
    </location>
</feature>
<dbReference type="GO" id="GO:0070210">
    <property type="term" value="C:Rpd3L-Expanded complex"/>
    <property type="evidence" value="ECO:0007669"/>
    <property type="project" value="TreeGrafter"/>
</dbReference>
<dbReference type="CDD" id="cd10529">
    <property type="entry name" value="SET_SETD5-like"/>
    <property type="match status" value="1"/>
</dbReference>
<dbReference type="RefSeq" id="XP_022302921.1">
    <property type="nucleotide sequence ID" value="XM_022447213.1"/>
</dbReference>
<dbReference type="KEGG" id="cvn:111110637"/>
<feature type="compositionally biased region" description="Acidic residues" evidence="5">
    <location>
        <begin position="1167"/>
        <end position="1177"/>
    </location>
</feature>
<feature type="compositionally biased region" description="Polar residues" evidence="5">
    <location>
        <begin position="1326"/>
        <end position="1357"/>
    </location>
</feature>
<feature type="compositionally biased region" description="Low complexity" evidence="5">
    <location>
        <begin position="1188"/>
        <end position="1211"/>
    </location>
</feature>
<feature type="compositionally biased region" description="Polar residues" evidence="5">
    <location>
        <begin position="1772"/>
        <end position="1783"/>
    </location>
</feature>
<sequence>MSHYTPRIANVSDVGHSDRRERGHQEDEEGPGLQGTDPPAPQSYPGCFGLPYQDHNYGAPRPPTPPPTPPQPPQQMLMPPLAPLTPDKGHIEVEDVGSSAGLPITPPEVAPPKEADDDSVTRCICDFVHDDGYMICCDKCSVWQHIDCMGVDRNNIPDSYFCEMCEPRPLDREGARLIQLKKKEFLDTLTDSSATDTDPEEEANRQLSQQQQQQGGVDLMGAKKLKTKKQRNKSGNNNSNNGSRMSDLKQRKNNRKEKRDIKKEKENKDSNKKHQRVLNKDTTAGLKTKKMKLEKNKKPGLSLVINENTQQDPWDSSFSPWVDKYEEVYENLYSQDILNSFLARKINGVYPPENKGLGRKLRVQLCHVTEVNKNRKGLEATETIGEGEAVIEYTGEVMYKDQFNKDNFYKRLNPFVLFYSKYDDMDICIDATSYGNIARFIRRSCKANAEVRHVIQNGSMNFYVYSTKVIPRGSEITIPYDYNYKDCTYCVECACLRNNCPVAKFFKKRINLNIKKEKSPQKLPKLPVKSPIKTPIKSPIRKQPEELVPPENEAEVHSPLTESPEQVVSKEEPMEQLDNVSQSGDILEGAVKSEDEEGGQGNPNLSSAEAAAAHHKMTREERKMEAIMKAFEKLEKREERRNQALNRIERKSSDTRREEKQVEKIEKPPARKEEKKEKPGQKETRSKKKEEGVVAEPQQEVPVAMETESAAEDSVSETTPAEQQPQQQPVVKETRTKAKTRRAKRVSSRRRNRAGSGNAISEPSLSVEAADEGVGIPPPTPPVMTNSCPNTPLVTNDSSTMPPSFKFLKTKKHLMNEWLHEKSQDVSAVTATSSPAKTEPLEVNVEDDTMFVTCLPSPRNAMEHLRRNSHSSGTFRPVINMENSIGSAKKRWLRQAMIEKPKSDSGSNSPNTTGGGIASPGMPSPGASPPAGDFVTPLKKRRMARESVDTPQSAGPSSSSPLFSPMVKQAGELEAQSSEVQAQEENKPFSPIYTPSIKMEIPKKRTFMSPRDLQRASIRDSMESEVSDSSVTVSARLSVDQSSDSEHEPNLCPQKVTGSTSGSSVIHSELVSMEDRTSGNDQSLLSDTSQTCEVTNSSEEDHSINSGVQGEVEKLDSTSDSAPCPRGLNIVEEDETVSSGEQQVRPSVEEAEEEEVEVEDPSVSADMEVDQVEVDSTEDQKKQSTTQRSACDSTSRSDSVSSGGSSRADSVNNSVTESSCSTSNVEDLCRPSSMASQSSEGSKALVEPQCVDSSTDTLSSQTVEVSMEVDELPVESHSPQEVSTVEERLVGVDSSVDSSSDQQGSRNSSHGGVSSSSELRLEDSIVESTHLSEGARVSSSALVTSDNSVSENDMVDSSVSDRFEMTVEAEVMNVSDLGQLGVDNTVSSYQGGSFPAIRQFEELSSTSSHEEMGSEVHVDDDSSRSDSITVTTPSELSASPADSEPTQGTSKTELEAEPTPAKKKVSLLEYRKRLKEKGPSSTSPSYSSSSSSSSFVPRPSSSSSSSSVPRPSSTSSLSPSVNLHTRLPSLPSLPLFDTSPSKDSSAQNHRQFKSSSDLIRRKSTETPKREKPLSLTERLKKEFGIKEDSEEESGKEERSLNRSKKPSHDMPPPPPPPPSGGAGSQPYDTVPEPPPPPQQPPQQSPGNFKTPMAGAFGGIGGVQPPQIPHSMQGDPPHRLPSPGLLPATAMVPPPPQGPHGGNLMMPPPPPGQMPPLMNHGGPPPQPVPPPGPVPAPANGPQGKHLGQAPTVGKKIPSLMSIPSYHTKGRGGSNHTQGGSNAANLAQPVNGHHEQSHQPFIAKPGLPSHIQQPFSSVAPPANFTHPPPQPGQAPYSSTPPNQQYPPPPQALPQQPYQQQQQQQQQGQHFLPSSTHPNHYQTPPPQAPQTGASGQFVPPSAPSQASYHAGQHQGVTASYNQGSVASYNSYQSASYQQQQQPPNGHQLRGDYNHSYKNSHESEQQSHYNHSPNNYHGSSSHRQKSKKSKHRKSGNSRSYSDYH</sequence>
<feature type="compositionally biased region" description="Polar residues" evidence="5">
    <location>
        <begin position="1056"/>
        <end position="1066"/>
    </location>
</feature>
<dbReference type="OrthoDB" id="1928087at2759"/>
<dbReference type="GO" id="GO:0034967">
    <property type="term" value="C:Set3 complex"/>
    <property type="evidence" value="ECO:0007669"/>
    <property type="project" value="TreeGrafter"/>
</dbReference>
<feature type="compositionally biased region" description="Low complexity" evidence="5">
    <location>
        <begin position="1479"/>
        <end position="1520"/>
    </location>
</feature>
<feature type="domain" description="SET" evidence="6">
    <location>
        <begin position="361"/>
        <end position="481"/>
    </location>
</feature>
<keyword evidence="4" id="KW-0156">Chromatin regulator</keyword>
<feature type="compositionally biased region" description="Basic and acidic residues" evidence="5">
    <location>
        <begin position="257"/>
        <end position="272"/>
    </location>
</feature>
<feature type="compositionally biased region" description="Basic residues" evidence="5">
    <location>
        <begin position="1976"/>
        <end position="1991"/>
    </location>
</feature>
<feature type="region of interest" description="Disordered" evidence="5">
    <location>
        <begin position="899"/>
        <end position="1357"/>
    </location>
</feature>
<protein>
    <submittedName>
        <fullName evidence="8 9">Histone-lysine N-methyltransferase 2E-like isoform X1</fullName>
    </submittedName>
</protein>
<name>A0A8B8BIZ4_CRAVI</name>
<keyword evidence="1" id="KW-0479">Metal-binding</keyword>
<dbReference type="InterPro" id="IPR001965">
    <property type="entry name" value="Znf_PHD"/>
</dbReference>
<evidence type="ECO:0000256" key="2">
    <source>
        <dbReference type="ARBA" id="ARBA00022771"/>
    </source>
</evidence>
<accession>A0A8B8BIZ4</accession>
<dbReference type="GO" id="GO:0006325">
    <property type="term" value="P:chromatin organization"/>
    <property type="evidence" value="ECO:0007669"/>
    <property type="project" value="UniProtKB-KW"/>
</dbReference>
<feature type="compositionally biased region" description="Low complexity" evidence="5">
    <location>
        <begin position="1291"/>
        <end position="1317"/>
    </location>
</feature>
<feature type="compositionally biased region" description="Low complexity" evidence="5">
    <location>
        <begin position="233"/>
        <end position="243"/>
    </location>
</feature>
<feature type="compositionally biased region" description="Polar residues" evidence="5">
    <location>
        <begin position="1962"/>
        <end position="1972"/>
    </location>
</feature>
<evidence type="ECO:0000313" key="8">
    <source>
        <dbReference type="RefSeq" id="XP_022302921.1"/>
    </source>
</evidence>
<feature type="compositionally biased region" description="Pro residues" evidence="5">
    <location>
        <begin position="1631"/>
        <end position="1643"/>
    </location>
</feature>
<dbReference type="Proteomes" id="UP000694844">
    <property type="component" value="Chromosome 8"/>
</dbReference>
<evidence type="ECO:0000256" key="3">
    <source>
        <dbReference type="ARBA" id="ARBA00022833"/>
    </source>
</evidence>
<feature type="compositionally biased region" description="Pro residues" evidence="5">
    <location>
        <begin position="1721"/>
        <end position="1737"/>
    </location>
</feature>
<proteinExistence type="predicted"/>
<feature type="compositionally biased region" description="Low complexity" evidence="5">
    <location>
        <begin position="1850"/>
        <end position="1866"/>
    </location>
</feature>
<dbReference type="GeneID" id="111110637"/>
<evidence type="ECO:0000313" key="9">
    <source>
        <dbReference type="RefSeq" id="XP_022302922.1"/>
    </source>
</evidence>
<feature type="compositionally biased region" description="Acidic residues" evidence="5">
    <location>
        <begin position="1149"/>
        <end position="1160"/>
    </location>
</feature>
<feature type="compositionally biased region" description="Pro residues" evidence="5">
    <location>
        <begin position="1609"/>
        <end position="1619"/>
    </location>
</feature>
<evidence type="ECO:0000256" key="5">
    <source>
        <dbReference type="SAM" id="MobiDB-lite"/>
    </source>
</evidence>
<dbReference type="Gene3D" id="3.30.40.10">
    <property type="entry name" value="Zinc/RING finger domain, C3HC4 (zinc finger)"/>
    <property type="match status" value="1"/>
</dbReference>
<feature type="region of interest" description="Disordered" evidence="5">
    <location>
        <begin position="1927"/>
        <end position="2000"/>
    </location>
</feature>
<keyword evidence="2" id="KW-0863">Zinc-finger</keyword>
<dbReference type="GO" id="GO:0008270">
    <property type="term" value="F:zinc ion binding"/>
    <property type="evidence" value="ECO:0007669"/>
    <property type="project" value="UniProtKB-KW"/>
</dbReference>
<feature type="region of interest" description="Disordered" evidence="5">
    <location>
        <begin position="1"/>
        <end position="117"/>
    </location>
</feature>
<dbReference type="SMART" id="SM00317">
    <property type="entry name" value="SET"/>
    <property type="match status" value="1"/>
</dbReference>
<keyword evidence="7" id="KW-1185">Reference proteome</keyword>
<keyword evidence="3" id="KW-0862">Zinc</keyword>
<dbReference type="PANTHER" id="PTHR46462">
    <property type="entry name" value="UPSET, ISOFORM A"/>
    <property type="match status" value="1"/>
</dbReference>
<dbReference type="CDD" id="cd15550">
    <property type="entry name" value="PHD_MLL5"/>
    <property type="match status" value="1"/>
</dbReference>
<evidence type="ECO:0000259" key="6">
    <source>
        <dbReference type="PROSITE" id="PS50280"/>
    </source>
</evidence>
<dbReference type="InterPro" id="IPR046341">
    <property type="entry name" value="SET_dom_sf"/>
</dbReference>
<dbReference type="PROSITE" id="PS01359">
    <property type="entry name" value="ZF_PHD_1"/>
    <property type="match status" value="1"/>
</dbReference>